<accession>A0ACC0CEA9</accession>
<dbReference type="Proteomes" id="UP001060085">
    <property type="component" value="Linkage Group LG01"/>
</dbReference>
<protein>
    <submittedName>
        <fullName evidence="1">Uncharacterized protein</fullName>
    </submittedName>
</protein>
<comment type="caution">
    <text evidence="1">The sequence shown here is derived from an EMBL/GenBank/DDBJ whole genome shotgun (WGS) entry which is preliminary data.</text>
</comment>
<keyword evidence="2" id="KW-1185">Reference proteome</keyword>
<organism evidence="1 2">
    <name type="scientific">Catharanthus roseus</name>
    <name type="common">Madagascar periwinkle</name>
    <name type="synonym">Vinca rosea</name>
    <dbReference type="NCBI Taxonomy" id="4058"/>
    <lineage>
        <taxon>Eukaryota</taxon>
        <taxon>Viridiplantae</taxon>
        <taxon>Streptophyta</taxon>
        <taxon>Embryophyta</taxon>
        <taxon>Tracheophyta</taxon>
        <taxon>Spermatophyta</taxon>
        <taxon>Magnoliopsida</taxon>
        <taxon>eudicotyledons</taxon>
        <taxon>Gunneridae</taxon>
        <taxon>Pentapetalae</taxon>
        <taxon>asterids</taxon>
        <taxon>lamiids</taxon>
        <taxon>Gentianales</taxon>
        <taxon>Apocynaceae</taxon>
        <taxon>Rauvolfioideae</taxon>
        <taxon>Vinceae</taxon>
        <taxon>Catharanthinae</taxon>
        <taxon>Catharanthus</taxon>
    </lineage>
</organism>
<proteinExistence type="predicted"/>
<reference evidence="2" key="1">
    <citation type="journal article" date="2023" name="Nat. Plants">
        <title>Single-cell RNA sequencing provides a high-resolution roadmap for understanding the multicellular compartmentation of specialized metabolism.</title>
        <authorList>
            <person name="Sun S."/>
            <person name="Shen X."/>
            <person name="Li Y."/>
            <person name="Li Y."/>
            <person name="Wang S."/>
            <person name="Li R."/>
            <person name="Zhang H."/>
            <person name="Shen G."/>
            <person name="Guo B."/>
            <person name="Wei J."/>
            <person name="Xu J."/>
            <person name="St-Pierre B."/>
            <person name="Chen S."/>
            <person name="Sun C."/>
        </authorList>
    </citation>
    <scope>NUCLEOTIDE SEQUENCE [LARGE SCALE GENOMIC DNA]</scope>
</reference>
<dbReference type="EMBL" id="CM044701">
    <property type="protein sequence ID" value="KAI5683111.1"/>
    <property type="molecule type" value="Genomic_DNA"/>
</dbReference>
<sequence length="111" mass="12523">MDTTHPVIVVLFWDSEHARDAYGTYFTGAIGGEFKVVKSKSNHRQRNVIITVTLTIVHGSSKQASKYEFKAFSKLISHLVANDSEILVSNVIQEMQVLLLTGYTYKRAWCS</sequence>
<evidence type="ECO:0000313" key="2">
    <source>
        <dbReference type="Proteomes" id="UP001060085"/>
    </source>
</evidence>
<name>A0ACC0CEA9_CATRO</name>
<gene>
    <name evidence="1" type="ORF">M9H77_04339</name>
</gene>
<evidence type="ECO:0000313" key="1">
    <source>
        <dbReference type="EMBL" id="KAI5683111.1"/>
    </source>
</evidence>